<feature type="signal peptide" evidence="9">
    <location>
        <begin position="1"/>
        <end position="21"/>
    </location>
</feature>
<evidence type="ECO:0000256" key="9">
    <source>
        <dbReference type="SAM" id="SignalP"/>
    </source>
</evidence>
<dbReference type="STRING" id="880073.Cabys_3328"/>
<protein>
    <submittedName>
        <fullName evidence="11">Outer membrane efflux protein</fullName>
    </submittedName>
    <submittedName>
        <fullName evidence="10">Outer membrane protein TolC</fullName>
    </submittedName>
</protein>
<keyword evidence="3" id="KW-0813">Transport</keyword>
<dbReference type="Gene3D" id="1.20.1600.10">
    <property type="entry name" value="Outer membrane efflux proteins (OEP)"/>
    <property type="match status" value="1"/>
</dbReference>
<evidence type="ECO:0000256" key="2">
    <source>
        <dbReference type="ARBA" id="ARBA00007613"/>
    </source>
</evidence>
<dbReference type="GO" id="GO:0015562">
    <property type="term" value="F:efflux transmembrane transporter activity"/>
    <property type="evidence" value="ECO:0007669"/>
    <property type="project" value="InterPro"/>
</dbReference>
<dbReference type="eggNOG" id="COG1538">
    <property type="taxonomic scope" value="Bacteria"/>
</dbReference>
<dbReference type="InterPro" id="IPR003423">
    <property type="entry name" value="OMP_efflux"/>
</dbReference>
<dbReference type="PANTHER" id="PTHR30026:SF20">
    <property type="entry name" value="OUTER MEMBRANE PROTEIN TOLC"/>
    <property type="match status" value="1"/>
</dbReference>
<evidence type="ECO:0000256" key="3">
    <source>
        <dbReference type="ARBA" id="ARBA00022448"/>
    </source>
</evidence>
<dbReference type="RefSeq" id="WP_006927076.1">
    <property type="nucleotide sequence ID" value="NZ_CM001402.1"/>
</dbReference>
<sequence length="440" mass="50358" precursor="true">MKPIKWTLLLTFLLLAGSVQAENYDLAAFIELVKKNSDDLKLAAKELEMAAAQKREAWATALPKISAEGNYRRNLLETYLYVDFPTADGSLVRQKFKITKNNEYTFTAALLQPIFSFKVGTALRAAKQYERMSQFIFQASDQEILTFAKKGFYQALLLKRVWQLKEETVKNARENYNMVKKQYQAGLASEFQLYQAEVRWKNSIPEAQQARKNYELLLYNLKTLAGLALEAQVDFVGNLEKVPPMPEPLSFDRIIENRPDYKAQLWEQKLRRTAVAAAKGEFLPTVDGTFAYAFSAQSDLWKLENKNNNFILGLKLSIPIFLGGYNIAQVQKAKIELDKSRLRLQKARKQIATELKSIYLRLDEAQKSIKAAESALQTAEKGFQIAQTSAQNGLITQLELKDARLQYDGARLNWYLAVYNYLDAYFDWQKAVGKVDELVE</sequence>
<evidence type="ECO:0000256" key="6">
    <source>
        <dbReference type="ARBA" id="ARBA00023136"/>
    </source>
</evidence>
<proteinExistence type="inferred from homology"/>
<dbReference type="GO" id="GO:1990281">
    <property type="term" value="C:efflux pump complex"/>
    <property type="evidence" value="ECO:0007669"/>
    <property type="project" value="TreeGrafter"/>
</dbReference>
<evidence type="ECO:0000256" key="1">
    <source>
        <dbReference type="ARBA" id="ARBA00004442"/>
    </source>
</evidence>
<dbReference type="Proteomes" id="UP000183868">
    <property type="component" value="Chromosome"/>
</dbReference>
<evidence type="ECO:0000313" key="13">
    <source>
        <dbReference type="Proteomes" id="UP000183868"/>
    </source>
</evidence>
<name>H1XRJ6_CALAY</name>
<dbReference type="PANTHER" id="PTHR30026">
    <property type="entry name" value="OUTER MEMBRANE PROTEIN TOLC"/>
    <property type="match status" value="1"/>
</dbReference>
<evidence type="ECO:0000256" key="7">
    <source>
        <dbReference type="ARBA" id="ARBA00023237"/>
    </source>
</evidence>
<dbReference type="OrthoDB" id="367883at2"/>
<comment type="similarity">
    <text evidence="2">Belongs to the outer membrane factor (OMF) (TC 1.B.17) family.</text>
</comment>
<keyword evidence="9" id="KW-0732">Signal</keyword>
<dbReference type="KEGG" id="caby:Cabys_3328"/>
<keyword evidence="7" id="KW-0998">Cell outer membrane</keyword>
<feature type="coiled-coil region" evidence="8">
    <location>
        <begin position="30"/>
        <end position="57"/>
    </location>
</feature>
<comment type="subcellular location">
    <subcellularLocation>
        <location evidence="1">Cell outer membrane</location>
    </subcellularLocation>
</comment>
<gene>
    <name evidence="10" type="primary">tolC</name>
    <name evidence="10" type="ORF">Cabys_3328</name>
    <name evidence="11" type="ORF">Calab_0504</name>
</gene>
<keyword evidence="5" id="KW-0812">Transmembrane</keyword>
<organism evidence="11 12">
    <name type="scientific">Caldithrix abyssi DSM 13497</name>
    <dbReference type="NCBI Taxonomy" id="880073"/>
    <lineage>
        <taxon>Bacteria</taxon>
        <taxon>Pseudomonadati</taxon>
        <taxon>Calditrichota</taxon>
        <taxon>Calditrichia</taxon>
        <taxon>Calditrichales</taxon>
        <taxon>Calditrichaceae</taxon>
        <taxon>Caldithrix</taxon>
    </lineage>
</organism>
<dbReference type="EMBL" id="CM001402">
    <property type="protein sequence ID" value="EHO40149.1"/>
    <property type="molecule type" value="Genomic_DNA"/>
</dbReference>
<dbReference type="Pfam" id="PF02321">
    <property type="entry name" value="OEP"/>
    <property type="match status" value="2"/>
</dbReference>
<dbReference type="GO" id="GO:0015288">
    <property type="term" value="F:porin activity"/>
    <property type="evidence" value="ECO:0007669"/>
    <property type="project" value="TreeGrafter"/>
</dbReference>
<dbReference type="Proteomes" id="UP000004671">
    <property type="component" value="Chromosome"/>
</dbReference>
<evidence type="ECO:0000256" key="5">
    <source>
        <dbReference type="ARBA" id="ARBA00022692"/>
    </source>
</evidence>
<keyword evidence="12" id="KW-1185">Reference proteome</keyword>
<keyword evidence="4" id="KW-1134">Transmembrane beta strand</keyword>
<evidence type="ECO:0000313" key="11">
    <source>
        <dbReference type="EMBL" id="EHO40149.1"/>
    </source>
</evidence>
<keyword evidence="8" id="KW-0175">Coiled coil</keyword>
<dbReference type="InterPro" id="IPR051906">
    <property type="entry name" value="TolC-like"/>
</dbReference>
<dbReference type="InParanoid" id="H1XRJ6"/>
<dbReference type="EMBL" id="CP018099">
    <property type="protein sequence ID" value="APF20076.1"/>
    <property type="molecule type" value="Genomic_DNA"/>
</dbReference>
<evidence type="ECO:0000256" key="4">
    <source>
        <dbReference type="ARBA" id="ARBA00022452"/>
    </source>
</evidence>
<feature type="chain" id="PRO_5009695247" evidence="9">
    <location>
        <begin position="22"/>
        <end position="440"/>
    </location>
</feature>
<dbReference type="PaxDb" id="880073-Calab_0504"/>
<evidence type="ECO:0000313" key="12">
    <source>
        <dbReference type="Proteomes" id="UP000004671"/>
    </source>
</evidence>
<evidence type="ECO:0000313" key="10">
    <source>
        <dbReference type="EMBL" id="APF20076.1"/>
    </source>
</evidence>
<dbReference type="HOGENOM" id="CLU_012817_10_0_0"/>
<reference evidence="10 13" key="2">
    <citation type="submission" date="2016-11" db="EMBL/GenBank/DDBJ databases">
        <title>Genomic analysis of Caldithrix abyssi and proposal of a novel bacterial phylum Caldithrichaeota.</title>
        <authorList>
            <person name="Kublanov I."/>
            <person name="Sigalova O."/>
            <person name="Gavrilov S."/>
            <person name="Lebedinsky A."/>
            <person name="Ivanova N."/>
            <person name="Daum C."/>
            <person name="Reddy T."/>
            <person name="Klenk H.P."/>
            <person name="Goker M."/>
            <person name="Reva O."/>
            <person name="Miroshnichenko M."/>
            <person name="Kyprides N."/>
            <person name="Woyke T."/>
            <person name="Gelfand M."/>
        </authorList>
    </citation>
    <scope>NUCLEOTIDE SEQUENCE [LARGE SCALE GENOMIC DNA]</scope>
    <source>
        <strain evidence="10 13">LF13</strain>
    </source>
</reference>
<accession>H1XRJ6</accession>
<feature type="coiled-coil region" evidence="8">
    <location>
        <begin position="330"/>
        <end position="382"/>
    </location>
</feature>
<keyword evidence="6" id="KW-0472">Membrane</keyword>
<dbReference type="GO" id="GO:0009279">
    <property type="term" value="C:cell outer membrane"/>
    <property type="evidence" value="ECO:0007669"/>
    <property type="project" value="UniProtKB-SubCell"/>
</dbReference>
<reference evidence="11 12" key="1">
    <citation type="submission" date="2011-09" db="EMBL/GenBank/DDBJ databases">
        <title>The permanent draft genome of Caldithrix abyssi DSM 13497.</title>
        <authorList>
            <consortium name="US DOE Joint Genome Institute (JGI-PGF)"/>
            <person name="Lucas S."/>
            <person name="Han J."/>
            <person name="Lapidus A."/>
            <person name="Bruce D."/>
            <person name="Goodwin L."/>
            <person name="Pitluck S."/>
            <person name="Peters L."/>
            <person name="Kyrpides N."/>
            <person name="Mavromatis K."/>
            <person name="Ivanova N."/>
            <person name="Mikhailova N."/>
            <person name="Chertkov O."/>
            <person name="Detter J.C."/>
            <person name="Tapia R."/>
            <person name="Han C."/>
            <person name="Land M."/>
            <person name="Hauser L."/>
            <person name="Markowitz V."/>
            <person name="Cheng J.-F."/>
            <person name="Hugenholtz P."/>
            <person name="Woyke T."/>
            <person name="Wu D."/>
            <person name="Spring S."/>
            <person name="Brambilla E."/>
            <person name="Klenk H.-P."/>
            <person name="Eisen J.A."/>
        </authorList>
    </citation>
    <scope>NUCLEOTIDE SEQUENCE [LARGE SCALE GENOMIC DNA]</scope>
    <source>
        <strain evidence="11 12">DSM 13497</strain>
    </source>
</reference>
<dbReference type="AlphaFoldDB" id="H1XRJ6"/>
<evidence type="ECO:0000256" key="8">
    <source>
        <dbReference type="SAM" id="Coils"/>
    </source>
</evidence>
<dbReference type="SUPFAM" id="SSF56954">
    <property type="entry name" value="Outer membrane efflux proteins (OEP)"/>
    <property type="match status" value="1"/>
</dbReference>